<reference evidence="1 2" key="1">
    <citation type="submission" date="2019-02" db="EMBL/GenBank/DDBJ databases">
        <title>Deep-cultivation of Planctomycetes and their phenomic and genomic characterization uncovers novel biology.</title>
        <authorList>
            <person name="Wiegand S."/>
            <person name="Jogler M."/>
            <person name="Boedeker C."/>
            <person name="Pinto D."/>
            <person name="Vollmers J."/>
            <person name="Rivas-Marin E."/>
            <person name="Kohn T."/>
            <person name="Peeters S.H."/>
            <person name="Heuer A."/>
            <person name="Rast P."/>
            <person name="Oberbeckmann S."/>
            <person name="Bunk B."/>
            <person name="Jeske O."/>
            <person name="Meyerdierks A."/>
            <person name="Storesund J.E."/>
            <person name="Kallscheuer N."/>
            <person name="Luecker S."/>
            <person name="Lage O.M."/>
            <person name="Pohl T."/>
            <person name="Merkel B.J."/>
            <person name="Hornburger P."/>
            <person name="Mueller R.-W."/>
            <person name="Bruemmer F."/>
            <person name="Labrenz M."/>
            <person name="Spormann A.M."/>
            <person name="Op Den Camp H."/>
            <person name="Overmann J."/>
            <person name="Amann R."/>
            <person name="Jetten M.S.M."/>
            <person name="Mascher T."/>
            <person name="Medema M.H."/>
            <person name="Devos D.P."/>
            <person name="Kaster A.-K."/>
            <person name="Ovreas L."/>
            <person name="Rohde M."/>
            <person name="Galperin M.Y."/>
            <person name="Jogler C."/>
        </authorList>
    </citation>
    <scope>NUCLEOTIDE SEQUENCE [LARGE SCALE GENOMIC DNA]</scope>
    <source>
        <strain evidence="1 2">Pla100</strain>
    </source>
</reference>
<comment type="caution">
    <text evidence="1">The sequence shown here is derived from an EMBL/GenBank/DDBJ whole genome shotgun (WGS) entry which is preliminary data.</text>
</comment>
<accession>A0A5C5ZKV1</accession>
<dbReference type="AlphaFoldDB" id="A0A5C5ZKV1"/>
<dbReference type="EMBL" id="SJPM01000022">
    <property type="protein sequence ID" value="TWT88009.1"/>
    <property type="molecule type" value="Genomic_DNA"/>
</dbReference>
<evidence type="ECO:0000313" key="1">
    <source>
        <dbReference type="EMBL" id="TWT88009.1"/>
    </source>
</evidence>
<proteinExistence type="predicted"/>
<name>A0A5C5ZKV1_9BACT</name>
<dbReference type="Proteomes" id="UP000316213">
    <property type="component" value="Unassembled WGS sequence"/>
</dbReference>
<protein>
    <submittedName>
        <fullName evidence="1">Uncharacterized protein</fullName>
    </submittedName>
</protein>
<keyword evidence="2" id="KW-1185">Reference proteome</keyword>
<dbReference type="RefSeq" id="WP_197168284.1">
    <property type="nucleotide sequence ID" value="NZ_SJPM01000022.1"/>
</dbReference>
<gene>
    <name evidence="1" type="ORF">Pla100_57390</name>
</gene>
<organism evidence="1 2">
    <name type="scientific">Neorhodopirellula pilleata</name>
    <dbReference type="NCBI Taxonomy" id="2714738"/>
    <lineage>
        <taxon>Bacteria</taxon>
        <taxon>Pseudomonadati</taxon>
        <taxon>Planctomycetota</taxon>
        <taxon>Planctomycetia</taxon>
        <taxon>Pirellulales</taxon>
        <taxon>Pirellulaceae</taxon>
        <taxon>Neorhodopirellula</taxon>
    </lineage>
</organism>
<evidence type="ECO:0000313" key="2">
    <source>
        <dbReference type="Proteomes" id="UP000316213"/>
    </source>
</evidence>
<sequence>MSIDYDTELRRMTIRRRVRIRRQVIESVPSPEARAELASRMRADGATDTEIEDAFRIREACYIAVCDAMDLHRRMEIVSGRLLVSGRDAETHQIRLERFNSPIDGAPSIAVETFKQINNGMEKHKQ</sequence>